<keyword evidence="2" id="KW-1185">Reference proteome</keyword>
<comment type="caution">
    <text evidence="1">The sequence shown here is derived from an EMBL/GenBank/DDBJ whole genome shotgun (WGS) entry which is preliminary data.</text>
</comment>
<sequence>MPEDERLAELRRDACSPSWEVRATTGQRLALLVGDPGVDDLLTSLLLDPIDTAVTYETARSLLRHDDAHAVRLVLTALGGGDGDQADEIMAAISHTYEGEGEGVWRAVWQRCQALLEDPDERVRLGAASVLGLRRPSNDNTI</sequence>
<reference evidence="2" key="1">
    <citation type="journal article" date="2019" name="Int. J. Syst. Evol. Microbiol.">
        <title>The Global Catalogue of Microorganisms (GCM) 10K type strain sequencing project: providing services to taxonomists for standard genome sequencing and annotation.</title>
        <authorList>
            <consortium name="The Broad Institute Genomics Platform"/>
            <consortium name="The Broad Institute Genome Sequencing Center for Infectious Disease"/>
            <person name="Wu L."/>
            <person name="Ma J."/>
        </authorList>
    </citation>
    <scope>NUCLEOTIDE SEQUENCE [LARGE SCALE GENOMIC DNA]</scope>
    <source>
        <strain evidence="2">ZS-35-S2</strain>
    </source>
</reference>
<name>A0ABW1KDV0_9ACTN</name>
<protein>
    <recommendedName>
        <fullName evidence="3">HEAT repeat domain-containing protein</fullName>
    </recommendedName>
</protein>
<dbReference type="SUPFAM" id="SSF48371">
    <property type="entry name" value="ARM repeat"/>
    <property type="match status" value="1"/>
</dbReference>
<proteinExistence type="predicted"/>
<organism evidence="1 2">
    <name type="scientific">Plantactinospora solaniradicis</name>
    <dbReference type="NCBI Taxonomy" id="1723736"/>
    <lineage>
        <taxon>Bacteria</taxon>
        <taxon>Bacillati</taxon>
        <taxon>Actinomycetota</taxon>
        <taxon>Actinomycetes</taxon>
        <taxon>Micromonosporales</taxon>
        <taxon>Micromonosporaceae</taxon>
        <taxon>Plantactinospora</taxon>
    </lineage>
</organism>
<dbReference type="InterPro" id="IPR016024">
    <property type="entry name" value="ARM-type_fold"/>
</dbReference>
<accession>A0ABW1KDV0</accession>
<evidence type="ECO:0000313" key="1">
    <source>
        <dbReference type="EMBL" id="MFC6019956.1"/>
    </source>
</evidence>
<dbReference type="EMBL" id="JBHSPR010000023">
    <property type="protein sequence ID" value="MFC6019956.1"/>
    <property type="molecule type" value="Genomic_DNA"/>
</dbReference>
<dbReference type="InterPro" id="IPR011989">
    <property type="entry name" value="ARM-like"/>
</dbReference>
<evidence type="ECO:0008006" key="3">
    <source>
        <dbReference type="Google" id="ProtNLM"/>
    </source>
</evidence>
<dbReference type="Gene3D" id="1.25.10.10">
    <property type="entry name" value="Leucine-rich Repeat Variant"/>
    <property type="match status" value="1"/>
</dbReference>
<dbReference type="RefSeq" id="WP_377426516.1">
    <property type="nucleotide sequence ID" value="NZ_JBHSPR010000023.1"/>
</dbReference>
<evidence type="ECO:0000313" key="2">
    <source>
        <dbReference type="Proteomes" id="UP001596203"/>
    </source>
</evidence>
<dbReference type="Proteomes" id="UP001596203">
    <property type="component" value="Unassembled WGS sequence"/>
</dbReference>
<gene>
    <name evidence="1" type="ORF">ACFP2T_27625</name>
</gene>